<dbReference type="NCBIfam" id="TIGR04056">
    <property type="entry name" value="OMP_RagA_SusC"/>
    <property type="match status" value="1"/>
</dbReference>
<dbReference type="Gene3D" id="2.40.170.20">
    <property type="entry name" value="TonB-dependent receptor, beta-barrel domain"/>
    <property type="match status" value="1"/>
</dbReference>
<dbReference type="Gene3D" id="2.170.130.10">
    <property type="entry name" value="TonB-dependent receptor, plug domain"/>
    <property type="match status" value="1"/>
</dbReference>
<keyword evidence="4 7" id="KW-0812">Transmembrane</keyword>
<keyword evidence="2 7" id="KW-0813">Transport</keyword>
<keyword evidence="11" id="KW-1185">Reference proteome</keyword>
<dbReference type="Pfam" id="PF13715">
    <property type="entry name" value="CarbopepD_reg_2"/>
    <property type="match status" value="1"/>
</dbReference>
<name>A0ABS1R443_9SPHI</name>
<dbReference type="EMBL" id="JAERTY010000006">
    <property type="protein sequence ID" value="MBL1409483.1"/>
    <property type="molecule type" value="Genomic_DNA"/>
</dbReference>
<evidence type="ECO:0000313" key="11">
    <source>
        <dbReference type="Proteomes" id="UP000625283"/>
    </source>
</evidence>
<reference evidence="10 11" key="1">
    <citation type="submission" date="2021-01" db="EMBL/GenBank/DDBJ databases">
        <title>C459-1 draft genome sequence.</title>
        <authorList>
            <person name="Zhang X.-F."/>
        </authorList>
    </citation>
    <scope>NUCLEOTIDE SEQUENCE [LARGE SCALE GENOMIC DNA]</scope>
    <source>
        <strain evidence="11">C459-1</strain>
    </source>
</reference>
<dbReference type="SUPFAM" id="SSF49464">
    <property type="entry name" value="Carboxypeptidase regulatory domain-like"/>
    <property type="match status" value="1"/>
</dbReference>
<evidence type="ECO:0000313" key="10">
    <source>
        <dbReference type="EMBL" id="MBL1409483.1"/>
    </source>
</evidence>
<evidence type="ECO:0000256" key="2">
    <source>
        <dbReference type="ARBA" id="ARBA00022448"/>
    </source>
</evidence>
<feature type="domain" description="TonB-dependent receptor plug" evidence="9">
    <location>
        <begin position="254"/>
        <end position="375"/>
    </location>
</feature>
<dbReference type="Pfam" id="PF07660">
    <property type="entry name" value="STN"/>
    <property type="match status" value="1"/>
</dbReference>
<protein>
    <submittedName>
        <fullName evidence="10">SusC/RagA family TonB-linked outer membrane protein</fullName>
    </submittedName>
</protein>
<evidence type="ECO:0000256" key="1">
    <source>
        <dbReference type="ARBA" id="ARBA00004571"/>
    </source>
</evidence>
<dbReference type="InterPro" id="IPR011662">
    <property type="entry name" value="Secretin/TonB_short_N"/>
</dbReference>
<comment type="subcellular location">
    <subcellularLocation>
        <location evidence="1 7">Cell outer membrane</location>
        <topology evidence="1 7">Multi-pass membrane protein</topology>
    </subcellularLocation>
</comment>
<keyword evidence="6 7" id="KW-0998">Cell outer membrane</keyword>
<evidence type="ECO:0000256" key="3">
    <source>
        <dbReference type="ARBA" id="ARBA00022452"/>
    </source>
</evidence>
<feature type="domain" description="Secretin/TonB short N-terminal" evidence="8">
    <location>
        <begin position="93"/>
        <end position="143"/>
    </location>
</feature>
<dbReference type="InterPro" id="IPR023996">
    <property type="entry name" value="TonB-dep_OMP_SusC/RagA"/>
</dbReference>
<gene>
    <name evidence="10" type="ORF">JKG61_12035</name>
</gene>
<proteinExistence type="inferred from homology"/>
<dbReference type="Gene3D" id="3.55.50.30">
    <property type="match status" value="1"/>
</dbReference>
<dbReference type="Proteomes" id="UP000625283">
    <property type="component" value="Unassembled WGS sequence"/>
</dbReference>
<evidence type="ECO:0000256" key="7">
    <source>
        <dbReference type="PROSITE-ProRule" id="PRU01360"/>
    </source>
</evidence>
<accession>A0ABS1R443</accession>
<dbReference type="SUPFAM" id="SSF56935">
    <property type="entry name" value="Porins"/>
    <property type="match status" value="1"/>
</dbReference>
<dbReference type="InterPro" id="IPR037066">
    <property type="entry name" value="Plug_dom_sf"/>
</dbReference>
<dbReference type="InterPro" id="IPR036942">
    <property type="entry name" value="Beta-barrel_TonB_sf"/>
</dbReference>
<comment type="similarity">
    <text evidence="7">Belongs to the TonB-dependent receptor family.</text>
</comment>
<dbReference type="Pfam" id="PF07715">
    <property type="entry name" value="Plug"/>
    <property type="match status" value="1"/>
</dbReference>
<dbReference type="InterPro" id="IPR039426">
    <property type="entry name" value="TonB-dep_rcpt-like"/>
</dbReference>
<comment type="caution">
    <text evidence="10">The sequence shown here is derived from an EMBL/GenBank/DDBJ whole genome shotgun (WGS) entry which is preliminary data.</text>
</comment>
<evidence type="ECO:0000256" key="4">
    <source>
        <dbReference type="ARBA" id="ARBA00022692"/>
    </source>
</evidence>
<keyword evidence="5 7" id="KW-0472">Membrane</keyword>
<dbReference type="InterPro" id="IPR008969">
    <property type="entry name" value="CarboxyPept-like_regulatory"/>
</dbReference>
<dbReference type="RefSeq" id="WP_202103240.1">
    <property type="nucleotide sequence ID" value="NZ_JAERTY010000006.1"/>
</dbReference>
<evidence type="ECO:0000259" key="8">
    <source>
        <dbReference type="Pfam" id="PF07660"/>
    </source>
</evidence>
<sequence length="1161" mass="130430">MQEYSEARPIELGREETLAAMPVKKARAQAEFLGNSTKLSTTKSSWKIRLSVVLLSTALLQLPMSIHAQKITLDLKDASIKQIFQQVEKQSGYSFFYKDVDVANFKKRGVSFSNTNLNQVLESILTPYGLDYEIVNKTVVIKKMVVSGGRNKTSVNVAQVQQYRGQILNEQGKGMPGVNVRLKSKPSVAVTTQKDGSFVLPSGEAGEVLVVSYLGYETREVILEGTDKVVRITLKSKENEVEEVIITGMMERRKETFTGATSSFNGEELKAVSNTNVLQSLKTLDPSFLIMENNLAGGNPNALPTIELRGQTSISTEALRDEFSSDPNQPLFILDGFETSLKTIVDLDINRIASVTLLKDAASTAAYGSRASNGVVVIETIRPKAGELIFNYTTDGNIQFPDLSGYNMMNATEKIEFERLSGRFTRHYRNDNWEKQEKLDSLYSFYQKELARGVNTYWLSEPLQTSFSQRHSLMVSGGENALTYSIGGDYKYYNGVMKGSGGKNWGARLNLGYRAGKINIINQLYLSGYEQRESPYGAFSTWVNTNPYYEKKDASERYLAELKQYETTETTYIHNPLYATTLSNFDRSNNFDLTNNFKAIYQLNSDLRLESSIQVKKFNTKSERFLSPLDLSFDKTAILQRGSLRSRNRESFGYTANVGAQYGKTFGQHLVNGVLRFEVSDLNNTSAGFFAVGFPTNSNGNPRFAYGYAPNGRPEASSSVSRRNSIVSSFNYSYDRRYNADLSLTYDGSTSFGTNNVYSPFFSAGLSWNLNQEEFLKELTWVDLLRLRANIGLTGNQSFASYTSISTYDYYKDYNYSGQGLYLSSLGNPDLQWQSTRQTSIGLDANLLKNRVSLQINAYRKVTDPLVVGITLPPSTALSNYPINAGALTVEGVELITRYSPVYRPSERVVWTLGLTSSTVKETYSGFGNVLETLNKSLRDSRTLMKYRDGGSPNDIWAVPSLGIDPATGNEIFRKKDGSYTYQYDWDDEVVAANAAPKFQGILSSNFSFKGFTMGLNFRYILNQGVFNSALFNKVENITWNQMVNSNQDKRALYSRWKEVGDIAEFRKIQLNDWDESTSKIDQSTQPSSRFVQKENTLSLESASVGYELRNRAWMQSARLSNLRFTGYVNEIFRLSTVKRERGISYPFARTVSFSLSANFQ</sequence>
<evidence type="ECO:0000256" key="5">
    <source>
        <dbReference type="ARBA" id="ARBA00023136"/>
    </source>
</evidence>
<evidence type="ECO:0000259" key="9">
    <source>
        <dbReference type="Pfam" id="PF07715"/>
    </source>
</evidence>
<organism evidence="10 11">
    <name type="scientific">Sphingobacterium faecale</name>
    <dbReference type="NCBI Taxonomy" id="2803775"/>
    <lineage>
        <taxon>Bacteria</taxon>
        <taxon>Pseudomonadati</taxon>
        <taxon>Bacteroidota</taxon>
        <taxon>Sphingobacteriia</taxon>
        <taxon>Sphingobacteriales</taxon>
        <taxon>Sphingobacteriaceae</taxon>
        <taxon>Sphingobacterium</taxon>
    </lineage>
</organism>
<keyword evidence="3 7" id="KW-1134">Transmembrane beta strand</keyword>
<dbReference type="PROSITE" id="PS52016">
    <property type="entry name" value="TONB_DEPENDENT_REC_3"/>
    <property type="match status" value="1"/>
</dbReference>
<evidence type="ECO:0000256" key="6">
    <source>
        <dbReference type="ARBA" id="ARBA00023237"/>
    </source>
</evidence>
<dbReference type="InterPro" id="IPR012910">
    <property type="entry name" value="Plug_dom"/>
</dbReference>